<accession>A0A2J7THH7</accession>
<evidence type="ECO:0000256" key="1">
    <source>
        <dbReference type="SAM" id="MobiDB-lite"/>
    </source>
</evidence>
<comment type="caution">
    <text evidence="2">The sequence shown here is derived from an EMBL/GenBank/DDBJ whole genome shotgun (WGS) entry which is preliminary data.</text>
</comment>
<dbReference type="Proteomes" id="UP000236286">
    <property type="component" value="Unassembled WGS sequence"/>
</dbReference>
<name>A0A2J7THH7_METSI</name>
<sequence>MNCLRTQATGLLQATIKRLSQSNAPAQFEAAFGRGIVLRTFALLVACCDTPERLGARARVEAVAWRFTLPFADAGAAEAVDIFEGLLMAVAEDDVEPSERPRSKWARRALGVLLSCLAIEEAEQDLELALLALTGPERKERKVSASSAQGVQPNSRQGASAATSPMMERRDDWR</sequence>
<organism evidence="2 3">
    <name type="scientific">Methylocella silvestris</name>
    <dbReference type="NCBI Taxonomy" id="199596"/>
    <lineage>
        <taxon>Bacteria</taxon>
        <taxon>Pseudomonadati</taxon>
        <taxon>Pseudomonadota</taxon>
        <taxon>Alphaproteobacteria</taxon>
        <taxon>Hyphomicrobiales</taxon>
        <taxon>Beijerinckiaceae</taxon>
        <taxon>Methylocella</taxon>
    </lineage>
</organism>
<dbReference type="AlphaFoldDB" id="A0A2J7THH7"/>
<dbReference type="EMBL" id="PDZR01000008">
    <property type="protein sequence ID" value="PNG26224.1"/>
    <property type="molecule type" value="Genomic_DNA"/>
</dbReference>
<evidence type="ECO:0000313" key="2">
    <source>
        <dbReference type="EMBL" id="PNG26224.1"/>
    </source>
</evidence>
<reference evidence="2 3" key="1">
    <citation type="submission" date="2017-10" db="EMBL/GenBank/DDBJ databases">
        <title>Genome announcement of Methylocella silvestris TVC from permafrost.</title>
        <authorList>
            <person name="Wang J."/>
            <person name="Geng K."/>
            <person name="Ul-Haque F."/>
            <person name="Crombie A.T."/>
            <person name="Street L.E."/>
            <person name="Wookey P.A."/>
            <person name="Murrell J.C."/>
            <person name="Pratscher J."/>
        </authorList>
    </citation>
    <scope>NUCLEOTIDE SEQUENCE [LARGE SCALE GENOMIC DNA]</scope>
    <source>
        <strain evidence="2 3">TVC</strain>
    </source>
</reference>
<feature type="region of interest" description="Disordered" evidence="1">
    <location>
        <begin position="137"/>
        <end position="174"/>
    </location>
</feature>
<proteinExistence type="predicted"/>
<protein>
    <submittedName>
        <fullName evidence="2">Uncharacterized protein</fullName>
    </submittedName>
</protein>
<gene>
    <name evidence="2" type="ORF">CR492_08850</name>
</gene>
<feature type="compositionally biased region" description="Polar residues" evidence="1">
    <location>
        <begin position="144"/>
        <end position="163"/>
    </location>
</feature>
<evidence type="ECO:0000313" key="3">
    <source>
        <dbReference type="Proteomes" id="UP000236286"/>
    </source>
</evidence>